<dbReference type="EMBL" id="APAU02000016">
    <property type="protein sequence ID" value="EUB61988.1"/>
    <property type="molecule type" value="Genomic_DNA"/>
</dbReference>
<organism evidence="2 3">
    <name type="scientific">Echinococcus granulosus</name>
    <name type="common">Hydatid tapeworm</name>
    <dbReference type="NCBI Taxonomy" id="6210"/>
    <lineage>
        <taxon>Eukaryota</taxon>
        <taxon>Metazoa</taxon>
        <taxon>Spiralia</taxon>
        <taxon>Lophotrochozoa</taxon>
        <taxon>Platyhelminthes</taxon>
        <taxon>Cestoda</taxon>
        <taxon>Eucestoda</taxon>
        <taxon>Cyclophyllidea</taxon>
        <taxon>Taeniidae</taxon>
        <taxon>Echinococcus</taxon>
        <taxon>Echinococcus granulosus group</taxon>
    </lineage>
</organism>
<feature type="compositionally biased region" description="Gly residues" evidence="1">
    <location>
        <begin position="167"/>
        <end position="180"/>
    </location>
</feature>
<name>W6ULR2_ECHGR</name>
<dbReference type="GeneID" id="36338976"/>
<evidence type="ECO:0000313" key="2">
    <source>
        <dbReference type="EMBL" id="EUB61988.1"/>
    </source>
</evidence>
<reference evidence="2 3" key="1">
    <citation type="journal article" date="2013" name="Nat. Genet.">
        <title>The genome of the hydatid tapeworm Echinococcus granulosus.</title>
        <authorList>
            <person name="Zheng H."/>
            <person name="Zhang W."/>
            <person name="Zhang L."/>
            <person name="Zhang Z."/>
            <person name="Li J."/>
            <person name="Lu G."/>
            <person name="Zhu Y."/>
            <person name="Wang Y."/>
            <person name="Huang Y."/>
            <person name="Liu J."/>
            <person name="Kang H."/>
            <person name="Chen J."/>
            <person name="Wang L."/>
            <person name="Chen A."/>
            <person name="Yu S."/>
            <person name="Gao Z."/>
            <person name="Jin L."/>
            <person name="Gu W."/>
            <person name="Wang Z."/>
            <person name="Zhao L."/>
            <person name="Shi B."/>
            <person name="Wen H."/>
            <person name="Lin R."/>
            <person name="Jones M.K."/>
            <person name="Brejova B."/>
            <person name="Vinar T."/>
            <person name="Zhao G."/>
            <person name="McManus D.P."/>
            <person name="Chen Z."/>
            <person name="Zhou Y."/>
            <person name="Wang S."/>
        </authorList>
    </citation>
    <scope>NUCLEOTIDE SEQUENCE [LARGE SCALE GENOMIC DNA]</scope>
</reference>
<feature type="region of interest" description="Disordered" evidence="1">
    <location>
        <begin position="119"/>
        <end position="194"/>
    </location>
</feature>
<proteinExistence type="predicted"/>
<comment type="caution">
    <text evidence="2">The sequence shown here is derived from an EMBL/GenBank/DDBJ whole genome shotgun (WGS) entry which is preliminary data.</text>
</comment>
<keyword evidence="3" id="KW-1185">Reference proteome</keyword>
<gene>
    <name evidence="2" type="ORF">EGR_03261</name>
</gene>
<accession>W6ULR2</accession>
<protein>
    <submittedName>
        <fullName evidence="2">Uncharacterized protein</fullName>
    </submittedName>
</protein>
<dbReference type="AlphaFoldDB" id="W6ULR2"/>
<evidence type="ECO:0000313" key="3">
    <source>
        <dbReference type="Proteomes" id="UP000019149"/>
    </source>
</evidence>
<dbReference type="Proteomes" id="UP000019149">
    <property type="component" value="Unassembled WGS sequence"/>
</dbReference>
<sequence length="194" mass="20947">MVTTHNPQNGCSDDDDAERRGLAWPSLAWRLKGKAPRKQGALMYACLPCTPDGAAGLCERRQSHMGAQAMSVVVVRRRTKPSCSSARGWLAGWLRRRDYIGRQLKVCAKMQLRMAPKAVRRQAESAVPTPSGAGFKPTPPHTQKRRLTHWVSSAERAGGQASQQAGEEGGWGNSGGGGGWSLLPTDRLPPLAPV</sequence>
<dbReference type="CTD" id="36338976"/>
<dbReference type="KEGG" id="egl:EGR_03261"/>
<dbReference type="RefSeq" id="XP_024353184.1">
    <property type="nucleotide sequence ID" value="XM_024492510.1"/>
</dbReference>
<evidence type="ECO:0000256" key="1">
    <source>
        <dbReference type="SAM" id="MobiDB-lite"/>
    </source>
</evidence>
<feature type="compositionally biased region" description="Low complexity" evidence="1">
    <location>
        <begin position="152"/>
        <end position="166"/>
    </location>
</feature>